<organism evidence="2 3">
    <name type="scientific">Brevundimonas subvibrioides (strain ATCC 15264 / DSM 4735 / LMG 14903 / NBRC 16000 / CB 81)</name>
    <name type="common">Caulobacter subvibrioides</name>
    <dbReference type="NCBI Taxonomy" id="633149"/>
    <lineage>
        <taxon>Bacteria</taxon>
        <taxon>Pseudomonadati</taxon>
        <taxon>Pseudomonadota</taxon>
        <taxon>Alphaproteobacteria</taxon>
        <taxon>Caulobacterales</taxon>
        <taxon>Caulobacteraceae</taxon>
        <taxon>Brevundimonas</taxon>
    </lineage>
</organism>
<evidence type="ECO:0000313" key="3">
    <source>
        <dbReference type="Proteomes" id="UP000002696"/>
    </source>
</evidence>
<keyword evidence="1" id="KW-1133">Transmembrane helix</keyword>
<feature type="transmembrane region" description="Helical" evidence="1">
    <location>
        <begin position="107"/>
        <end position="131"/>
    </location>
</feature>
<dbReference type="eggNOG" id="COG4709">
    <property type="taxonomic scope" value="Bacteria"/>
</dbReference>
<name>D9QME3_BRESC</name>
<dbReference type="BioCyc" id="BSUB633149:G1GM8-800-MONOMER"/>
<gene>
    <name evidence="2" type="ordered locus">Bresu_0799</name>
</gene>
<dbReference type="InParanoid" id="D9QME3"/>
<dbReference type="RefSeq" id="WP_013268216.1">
    <property type="nucleotide sequence ID" value="NC_014375.1"/>
</dbReference>
<evidence type="ECO:0000256" key="1">
    <source>
        <dbReference type="SAM" id="Phobius"/>
    </source>
</evidence>
<dbReference type="AlphaFoldDB" id="D9QME3"/>
<dbReference type="Pfam" id="PF22564">
    <property type="entry name" value="HAAS"/>
    <property type="match status" value="1"/>
</dbReference>
<sequence length="197" mass="20127">MTRAEFLSRLKKGLVGLPISTASDIVNDYETHFTDGAAAGRTDAEVAAALGDPDRLARELRAEAGAQRWHQEKNPSAAAGAVFAVLGLGAIDILILLPILMGVIGTLFGVGIAVIALFVSGGAIMVAGPFADMPGGAFASILAGLGLMAAAASAGALLAIVTIWLVNGIVWFARLHYRLLKPALEPQSSNTAVGDPA</sequence>
<evidence type="ECO:0000313" key="2">
    <source>
        <dbReference type="EMBL" id="ADL00113.1"/>
    </source>
</evidence>
<keyword evidence="3" id="KW-1185">Reference proteome</keyword>
<reference evidence="3" key="1">
    <citation type="journal article" date="2011" name="J. Bacteriol.">
        <title>Genome sequences of eight morphologically diverse alphaproteobacteria.</title>
        <authorList>
            <consortium name="US DOE Joint Genome Institute"/>
            <person name="Brown P.J."/>
            <person name="Kysela D.T."/>
            <person name="Buechlein A."/>
            <person name="Hemmerich C."/>
            <person name="Brun Y.V."/>
        </authorList>
    </citation>
    <scope>NUCLEOTIDE SEQUENCE [LARGE SCALE GENOMIC DNA]</scope>
    <source>
        <strain evidence="3">ATCC 15264 / DSM 4735 / LMG 14903 / NBRC 16000 / CB 81</strain>
    </source>
</reference>
<protein>
    <recommendedName>
        <fullName evidence="4">DUF1700 domain-containing protein</fullName>
    </recommendedName>
</protein>
<dbReference type="HOGENOM" id="CLU_111928_2_0_5"/>
<feature type="transmembrane region" description="Helical" evidence="1">
    <location>
        <begin position="137"/>
        <end position="170"/>
    </location>
</feature>
<keyword evidence="1" id="KW-0472">Membrane</keyword>
<dbReference type="EMBL" id="CP002102">
    <property type="protein sequence ID" value="ADL00113.1"/>
    <property type="molecule type" value="Genomic_DNA"/>
</dbReference>
<dbReference type="STRING" id="633149.Bresu_0799"/>
<feature type="transmembrane region" description="Helical" evidence="1">
    <location>
        <begin position="77"/>
        <end position="100"/>
    </location>
</feature>
<evidence type="ECO:0008006" key="4">
    <source>
        <dbReference type="Google" id="ProtNLM"/>
    </source>
</evidence>
<dbReference type="KEGG" id="bsb:Bresu_0799"/>
<dbReference type="Proteomes" id="UP000002696">
    <property type="component" value="Chromosome"/>
</dbReference>
<keyword evidence="1" id="KW-0812">Transmembrane</keyword>
<dbReference type="OrthoDB" id="9804829at2"/>
<accession>D9QME3</accession>
<proteinExistence type="predicted"/>